<dbReference type="Proteomes" id="UP001432322">
    <property type="component" value="Unassembled WGS sequence"/>
</dbReference>
<evidence type="ECO:0000313" key="2">
    <source>
        <dbReference type="Proteomes" id="UP001432322"/>
    </source>
</evidence>
<sequence>NEADCNRNVCFLLMECPGAIESIVQKYWDEVHQRCKDPQLVMAVAVNPISARKFEFLVNSTIDSQMILGQKLLIKSGNGTNFT</sequence>
<comment type="caution">
    <text evidence="1">The sequence shown here is derived from an EMBL/GenBank/DDBJ whole genome shotgun (WGS) entry which is preliminary data.</text>
</comment>
<evidence type="ECO:0000313" key="1">
    <source>
        <dbReference type="EMBL" id="GMT10217.1"/>
    </source>
</evidence>
<feature type="non-terminal residue" evidence="1">
    <location>
        <position position="1"/>
    </location>
</feature>
<organism evidence="1 2">
    <name type="scientific">Pristionchus fissidentatus</name>
    <dbReference type="NCBI Taxonomy" id="1538716"/>
    <lineage>
        <taxon>Eukaryota</taxon>
        <taxon>Metazoa</taxon>
        <taxon>Ecdysozoa</taxon>
        <taxon>Nematoda</taxon>
        <taxon>Chromadorea</taxon>
        <taxon>Rhabditida</taxon>
        <taxon>Rhabditina</taxon>
        <taxon>Diplogasteromorpha</taxon>
        <taxon>Diplogasteroidea</taxon>
        <taxon>Neodiplogasteridae</taxon>
        <taxon>Pristionchus</taxon>
    </lineage>
</organism>
<proteinExistence type="predicted"/>
<feature type="non-terminal residue" evidence="1">
    <location>
        <position position="83"/>
    </location>
</feature>
<dbReference type="AlphaFoldDB" id="A0AAV5UUI5"/>
<gene>
    <name evidence="1" type="ORF">PFISCL1PPCAC_1514</name>
</gene>
<keyword evidence="2" id="KW-1185">Reference proteome</keyword>
<name>A0AAV5UUI5_9BILA</name>
<reference evidence="1" key="1">
    <citation type="submission" date="2023-10" db="EMBL/GenBank/DDBJ databases">
        <title>Genome assembly of Pristionchus species.</title>
        <authorList>
            <person name="Yoshida K."/>
            <person name="Sommer R.J."/>
        </authorList>
    </citation>
    <scope>NUCLEOTIDE SEQUENCE</scope>
    <source>
        <strain evidence="1">RS5133</strain>
    </source>
</reference>
<accession>A0AAV5UUI5</accession>
<protein>
    <submittedName>
        <fullName evidence="1">Uncharacterized protein</fullName>
    </submittedName>
</protein>
<dbReference type="EMBL" id="BTSY01000001">
    <property type="protein sequence ID" value="GMT10217.1"/>
    <property type="molecule type" value="Genomic_DNA"/>
</dbReference>